<keyword evidence="4 6" id="KW-1133">Transmembrane helix</keyword>
<dbReference type="InterPro" id="IPR005226">
    <property type="entry name" value="UPF0014_fam"/>
</dbReference>
<evidence type="ECO:0000313" key="7">
    <source>
        <dbReference type="EMBL" id="MBD2188621.1"/>
    </source>
</evidence>
<protein>
    <submittedName>
        <fullName evidence="7">Iron export ABC transporter permease subunit FetB</fullName>
    </submittedName>
</protein>
<keyword evidence="8" id="KW-1185">Reference proteome</keyword>
<gene>
    <name evidence="7" type="primary">fetB</name>
    <name evidence="7" type="ORF">H6F41_10735</name>
</gene>
<sequence>MNTVIDLDIPKMAIAMGMVAIAVSFSVWQKLAIAKNLIIATFRSIIQLIVVGFLLDAVFEIKQPVVILFIILLMSLMAAREAKNRVREKVPYVLPIMWISVIVGTLAILAYTTFLVVQPTTWYSPQYLIPLAGMILGNSMNGAAIAAERFTQDLVKRSREIETHLCLGATPQQAIANYQNDAIRAAMIPTINVMMVAGVVSLPGMMTGQILGGVSPLLAVRYQLVILFAITTANLITALILTTLVTRQFFTPAQQLKLHH</sequence>
<organism evidence="7 8">
    <name type="scientific">Pseudanabaena mucicola FACHB-723</name>
    <dbReference type="NCBI Taxonomy" id="2692860"/>
    <lineage>
        <taxon>Bacteria</taxon>
        <taxon>Bacillati</taxon>
        <taxon>Cyanobacteriota</taxon>
        <taxon>Cyanophyceae</taxon>
        <taxon>Pseudanabaenales</taxon>
        <taxon>Pseudanabaenaceae</taxon>
        <taxon>Pseudanabaena</taxon>
    </lineage>
</organism>
<keyword evidence="5 6" id="KW-0472">Membrane</keyword>
<evidence type="ECO:0000256" key="6">
    <source>
        <dbReference type="SAM" id="Phobius"/>
    </source>
</evidence>
<evidence type="ECO:0000256" key="4">
    <source>
        <dbReference type="ARBA" id="ARBA00022989"/>
    </source>
</evidence>
<feature type="transmembrane region" description="Helical" evidence="6">
    <location>
        <begin position="61"/>
        <end position="80"/>
    </location>
</feature>
<comment type="similarity">
    <text evidence="2">Belongs to the UPF0014 family.</text>
</comment>
<feature type="transmembrane region" description="Helical" evidence="6">
    <location>
        <begin position="37"/>
        <end position="55"/>
    </location>
</feature>
<evidence type="ECO:0000256" key="1">
    <source>
        <dbReference type="ARBA" id="ARBA00004141"/>
    </source>
</evidence>
<accession>A0ABR7ZXC7</accession>
<keyword evidence="3 6" id="KW-0812">Transmembrane</keyword>
<comment type="caution">
    <text evidence="7">The sequence shown here is derived from an EMBL/GenBank/DDBJ whole genome shotgun (WGS) entry which is preliminary data.</text>
</comment>
<comment type="subcellular location">
    <subcellularLocation>
        <location evidence="1">Membrane</location>
        <topology evidence="1">Multi-pass membrane protein</topology>
    </subcellularLocation>
</comment>
<feature type="transmembrane region" description="Helical" evidence="6">
    <location>
        <begin position="193"/>
        <end position="212"/>
    </location>
</feature>
<dbReference type="PANTHER" id="PTHR30028:SF0">
    <property type="entry name" value="PROTEIN ALUMINUM SENSITIVE 3"/>
    <property type="match status" value="1"/>
</dbReference>
<feature type="transmembrane region" description="Helical" evidence="6">
    <location>
        <begin position="224"/>
        <end position="245"/>
    </location>
</feature>
<dbReference type="PANTHER" id="PTHR30028">
    <property type="entry name" value="UPF0014 INNER MEMBRANE PROTEIN YBBM-RELATED"/>
    <property type="match status" value="1"/>
</dbReference>
<proteinExistence type="inferred from homology"/>
<feature type="transmembrane region" description="Helical" evidence="6">
    <location>
        <begin position="127"/>
        <end position="147"/>
    </location>
</feature>
<dbReference type="Proteomes" id="UP000642094">
    <property type="component" value="Unassembled WGS sequence"/>
</dbReference>
<evidence type="ECO:0000256" key="2">
    <source>
        <dbReference type="ARBA" id="ARBA00005268"/>
    </source>
</evidence>
<evidence type="ECO:0000313" key="8">
    <source>
        <dbReference type="Proteomes" id="UP000642094"/>
    </source>
</evidence>
<evidence type="ECO:0000256" key="5">
    <source>
        <dbReference type="ARBA" id="ARBA00023136"/>
    </source>
</evidence>
<feature type="transmembrane region" description="Helical" evidence="6">
    <location>
        <begin position="92"/>
        <end position="115"/>
    </location>
</feature>
<feature type="transmembrane region" description="Helical" evidence="6">
    <location>
        <begin position="12"/>
        <end position="28"/>
    </location>
</feature>
<dbReference type="RefSeq" id="WP_190403472.1">
    <property type="nucleotide sequence ID" value="NZ_JACJQB010000019.1"/>
</dbReference>
<name>A0ABR7ZXC7_9CYAN</name>
<reference evidence="7 8" key="1">
    <citation type="journal article" date="2020" name="ISME J.">
        <title>Comparative genomics reveals insights into cyanobacterial evolution and habitat adaptation.</title>
        <authorList>
            <person name="Chen M.Y."/>
            <person name="Teng W.K."/>
            <person name="Zhao L."/>
            <person name="Hu C.X."/>
            <person name="Zhou Y.K."/>
            <person name="Han B.P."/>
            <person name="Song L.R."/>
            <person name="Shu W.S."/>
        </authorList>
    </citation>
    <scope>NUCLEOTIDE SEQUENCE [LARGE SCALE GENOMIC DNA]</scope>
    <source>
        <strain evidence="7 8">FACHB-723</strain>
    </source>
</reference>
<dbReference type="Pfam" id="PF03649">
    <property type="entry name" value="UPF0014"/>
    <property type="match status" value="1"/>
</dbReference>
<evidence type="ECO:0000256" key="3">
    <source>
        <dbReference type="ARBA" id="ARBA00022692"/>
    </source>
</evidence>
<dbReference type="EMBL" id="JACJQB010000019">
    <property type="protein sequence ID" value="MBD2188621.1"/>
    <property type="molecule type" value="Genomic_DNA"/>
</dbReference>